<dbReference type="InterPro" id="IPR005545">
    <property type="entry name" value="YCII"/>
</dbReference>
<name>A0ABR3ZV46_9LECA</name>
<evidence type="ECO:0000313" key="3">
    <source>
        <dbReference type="Proteomes" id="UP001590950"/>
    </source>
</evidence>
<sequence>MFTRALRTSNLIIHSLGVPTLAHRMSSTVATKQKHEWIVILPDNVGVLSKRMEVRPDHLEALTRSVESGFWKLGGAMLEEIPGEGEGPKIRGSVMLALANSREEVLKALQDDIYYKSGVWDWDQLQIHPFRSAFRQAL</sequence>
<reference evidence="2 3" key="1">
    <citation type="submission" date="2024-09" db="EMBL/GenBank/DDBJ databases">
        <title>Rethinking Asexuality: The Enigmatic Case of Functional Sexual Genes in Lepraria (Stereocaulaceae).</title>
        <authorList>
            <person name="Doellman M."/>
            <person name="Sun Y."/>
            <person name="Barcenas-Pena A."/>
            <person name="Lumbsch H.T."/>
            <person name="Grewe F."/>
        </authorList>
    </citation>
    <scope>NUCLEOTIDE SEQUENCE [LARGE SCALE GENOMIC DNA]</scope>
    <source>
        <strain evidence="2 3">Mercado 3170</strain>
    </source>
</reference>
<keyword evidence="3" id="KW-1185">Reference proteome</keyword>
<gene>
    <name evidence="2" type="ORF">N7G274_010918</name>
</gene>
<evidence type="ECO:0000259" key="1">
    <source>
        <dbReference type="Pfam" id="PF03795"/>
    </source>
</evidence>
<dbReference type="Pfam" id="PF03795">
    <property type="entry name" value="YCII"/>
    <property type="match status" value="1"/>
</dbReference>
<feature type="domain" description="YCII-related" evidence="1">
    <location>
        <begin position="38"/>
        <end position="120"/>
    </location>
</feature>
<evidence type="ECO:0000313" key="2">
    <source>
        <dbReference type="EMBL" id="KAL2036364.1"/>
    </source>
</evidence>
<dbReference type="EMBL" id="JBEFKJ010000174">
    <property type="protein sequence ID" value="KAL2036364.1"/>
    <property type="molecule type" value="Genomic_DNA"/>
</dbReference>
<dbReference type="PANTHER" id="PTHR33606:SF3">
    <property type="entry name" value="PROTEIN YCII"/>
    <property type="match status" value="1"/>
</dbReference>
<organism evidence="2 3">
    <name type="scientific">Stereocaulon virgatum</name>
    <dbReference type="NCBI Taxonomy" id="373712"/>
    <lineage>
        <taxon>Eukaryota</taxon>
        <taxon>Fungi</taxon>
        <taxon>Dikarya</taxon>
        <taxon>Ascomycota</taxon>
        <taxon>Pezizomycotina</taxon>
        <taxon>Lecanoromycetes</taxon>
        <taxon>OSLEUM clade</taxon>
        <taxon>Lecanoromycetidae</taxon>
        <taxon>Lecanorales</taxon>
        <taxon>Lecanorineae</taxon>
        <taxon>Stereocaulaceae</taxon>
        <taxon>Stereocaulon</taxon>
    </lineage>
</organism>
<comment type="caution">
    <text evidence="2">The sequence shown here is derived from an EMBL/GenBank/DDBJ whole genome shotgun (WGS) entry which is preliminary data.</text>
</comment>
<protein>
    <recommendedName>
        <fullName evidence="1">YCII-related domain-containing protein</fullName>
    </recommendedName>
</protein>
<dbReference type="PANTHER" id="PTHR33606">
    <property type="entry name" value="PROTEIN YCII"/>
    <property type="match status" value="1"/>
</dbReference>
<dbReference type="Proteomes" id="UP001590950">
    <property type="component" value="Unassembled WGS sequence"/>
</dbReference>
<dbReference type="SUPFAM" id="SSF54909">
    <property type="entry name" value="Dimeric alpha+beta barrel"/>
    <property type="match status" value="1"/>
</dbReference>
<accession>A0ABR3ZV46</accession>
<dbReference type="InterPro" id="IPR011008">
    <property type="entry name" value="Dimeric_a/b-barrel"/>
</dbReference>
<dbReference type="InterPro" id="IPR051807">
    <property type="entry name" value="Sec-metab_biosynth-assoc"/>
</dbReference>
<proteinExistence type="predicted"/>
<dbReference type="Gene3D" id="3.30.70.1060">
    <property type="entry name" value="Dimeric alpha+beta barrel"/>
    <property type="match status" value="1"/>
</dbReference>